<dbReference type="AlphaFoldDB" id="A0A914WDT7"/>
<dbReference type="WBParaSite" id="PSAMB.scaffold3632size17511.g22115.t1">
    <property type="protein sequence ID" value="PSAMB.scaffold3632size17511.g22115.t1"/>
    <property type="gene ID" value="PSAMB.scaffold3632size17511.g22115"/>
</dbReference>
<evidence type="ECO:0000313" key="3">
    <source>
        <dbReference type="WBParaSite" id="PSAMB.scaffold3632size17511.g22115.t1"/>
    </source>
</evidence>
<feature type="compositionally biased region" description="Low complexity" evidence="1">
    <location>
        <begin position="138"/>
        <end position="156"/>
    </location>
</feature>
<name>A0A914WDT7_9BILA</name>
<sequence>MFAHAWLPRPARWPASLPGSLRVTNDLMYERARKFVFATVDCGRPECADAPQLKRRAKKISALQWCYGRPRRRRRAVKSNRREAACCACVCVCVSASWAGIDFCAEPGGLLVGLELTVNARVRVCRVARSPVKRDQNRSQASTSATTSATRGSARSRASEPLRARAHFIVVPADIAISR</sequence>
<protein>
    <submittedName>
        <fullName evidence="3">Uncharacterized protein</fullName>
    </submittedName>
</protein>
<dbReference type="Proteomes" id="UP000887566">
    <property type="component" value="Unplaced"/>
</dbReference>
<accession>A0A914WDT7</accession>
<reference evidence="3" key="1">
    <citation type="submission" date="2022-11" db="UniProtKB">
        <authorList>
            <consortium name="WormBaseParasite"/>
        </authorList>
    </citation>
    <scope>IDENTIFICATION</scope>
</reference>
<evidence type="ECO:0000256" key="1">
    <source>
        <dbReference type="SAM" id="MobiDB-lite"/>
    </source>
</evidence>
<keyword evidence="2" id="KW-1185">Reference proteome</keyword>
<feature type="region of interest" description="Disordered" evidence="1">
    <location>
        <begin position="135"/>
        <end position="160"/>
    </location>
</feature>
<organism evidence="2 3">
    <name type="scientific">Plectus sambesii</name>
    <dbReference type="NCBI Taxonomy" id="2011161"/>
    <lineage>
        <taxon>Eukaryota</taxon>
        <taxon>Metazoa</taxon>
        <taxon>Ecdysozoa</taxon>
        <taxon>Nematoda</taxon>
        <taxon>Chromadorea</taxon>
        <taxon>Plectida</taxon>
        <taxon>Plectina</taxon>
        <taxon>Plectoidea</taxon>
        <taxon>Plectidae</taxon>
        <taxon>Plectus</taxon>
    </lineage>
</organism>
<evidence type="ECO:0000313" key="2">
    <source>
        <dbReference type="Proteomes" id="UP000887566"/>
    </source>
</evidence>
<proteinExistence type="predicted"/>